<evidence type="ECO:0000313" key="4">
    <source>
        <dbReference type="EMBL" id="OZC03597.1"/>
    </source>
</evidence>
<proteinExistence type="predicted"/>
<feature type="domain" description="PEGA" evidence="3">
    <location>
        <begin position="309"/>
        <end position="374"/>
    </location>
</feature>
<evidence type="ECO:0000256" key="1">
    <source>
        <dbReference type="SAM" id="MobiDB-lite"/>
    </source>
</evidence>
<sequence>MTRALSLLLVMLCAVSVAQAQRVHGRVVGIRGNTVQVRMSPDLDVKPGVRGTIYGNVRGRQGIIARIQSARKAGNVWTCEVTRTALRIQPGHTVAFSATVTPPPPAEPVAPPPPGTIVLDANVREALVTSGGVRMGRTAYSQRFSPRNATFYIQKPGYETERVVVDILAGETTRREVTLREVPRPVAPAPAPTPEARADTLGAEPAPAPETVQRLAPAPARVPPPGTPPPPEDDAALTVYVNQDDVDLVINGLPVLRIRGETQATVNVVPGTYDIAVYKGGYYAVAQQVTVGAKAEQALRFDLVEASAAISVNSVPTGARVKLSGVEIGTTPLIIPYAPGRFEVTVEADGYQTASDFVVAQPDEVAEFVVGLEPAVGWVFVGAPPEASVRIDGVFVGRGSQSLRLMAGEYNVEVRDAGQTVLERRVEVFAGGEESLSASGAVPPRRP</sequence>
<reference evidence="4 5" key="1">
    <citation type="submission" date="2016-11" db="EMBL/GenBank/DDBJ databases">
        <title>Study of marine rhodopsin-containing bacteria.</title>
        <authorList>
            <person name="Yoshizawa S."/>
            <person name="Kumagai Y."/>
            <person name="Kogure K."/>
        </authorList>
    </citation>
    <scope>NUCLEOTIDE SEQUENCE [LARGE SCALE GENOMIC DNA]</scope>
    <source>
        <strain evidence="4 5">SG-29</strain>
    </source>
</reference>
<dbReference type="OrthoDB" id="36480at2"/>
<dbReference type="InParanoid" id="A0A259U167"/>
<feature type="signal peptide" evidence="2">
    <location>
        <begin position="1"/>
        <end position="20"/>
    </location>
</feature>
<feature type="domain" description="PEGA" evidence="3">
    <location>
        <begin position="384"/>
        <end position="433"/>
    </location>
</feature>
<name>A0A259U167_9BACT</name>
<keyword evidence="2" id="KW-0732">Signal</keyword>
<comment type="caution">
    <text evidence="4">The sequence shown here is derived from an EMBL/GenBank/DDBJ whole genome shotgun (WGS) entry which is preliminary data.</text>
</comment>
<dbReference type="InterPro" id="IPR013229">
    <property type="entry name" value="PEGA"/>
</dbReference>
<dbReference type="EMBL" id="MQWB01000001">
    <property type="protein sequence ID" value="OZC03597.1"/>
    <property type="molecule type" value="Genomic_DNA"/>
</dbReference>
<keyword evidence="5" id="KW-1185">Reference proteome</keyword>
<dbReference type="Proteomes" id="UP000216446">
    <property type="component" value="Unassembled WGS sequence"/>
</dbReference>
<protein>
    <recommendedName>
        <fullName evidence="3">PEGA domain-containing protein</fullName>
    </recommendedName>
</protein>
<feature type="region of interest" description="Disordered" evidence="1">
    <location>
        <begin position="184"/>
        <end position="208"/>
    </location>
</feature>
<dbReference type="RefSeq" id="WP_094549135.1">
    <property type="nucleotide sequence ID" value="NZ_MQWB01000001.1"/>
</dbReference>
<evidence type="ECO:0000259" key="3">
    <source>
        <dbReference type="Pfam" id="PF08308"/>
    </source>
</evidence>
<dbReference type="PANTHER" id="PTHR36194:SF1">
    <property type="entry name" value="S-LAYER-LIKE PROTEIN"/>
    <property type="match status" value="1"/>
</dbReference>
<dbReference type="AlphaFoldDB" id="A0A259U167"/>
<evidence type="ECO:0000313" key="5">
    <source>
        <dbReference type="Proteomes" id="UP000216446"/>
    </source>
</evidence>
<evidence type="ECO:0000256" key="2">
    <source>
        <dbReference type="SAM" id="SignalP"/>
    </source>
</evidence>
<dbReference type="Pfam" id="PF08308">
    <property type="entry name" value="PEGA"/>
    <property type="match status" value="2"/>
</dbReference>
<feature type="chain" id="PRO_5012356243" description="PEGA domain-containing protein" evidence="2">
    <location>
        <begin position="21"/>
        <end position="447"/>
    </location>
</feature>
<organism evidence="4 5">
    <name type="scientific">Rubricoccus marinus</name>
    <dbReference type="NCBI Taxonomy" id="716817"/>
    <lineage>
        <taxon>Bacteria</taxon>
        <taxon>Pseudomonadati</taxon>
        <taxon>Rhodothermota</taxon>
        <taxon>Rhodothermia</taxon>
        <taxon>Rhodothermales</taxon>
        <taxon>Rubricoccaceae</taxon>
        <taxon>Rubricoccus</taxon>
    </lineage>
</organism>
<accession>A0A259U167</accession>
<gene>
    <name evidence="4" type="ORF">BSZ36_11750</name>
</gene>
<dbReference type="PANTHER" id="PTHR36194">
    <property type="entry name" value="S-LAYER-LIKE PROTEIN"/>
    <property type="match status" value="1"/>
</dbReference>